<reference evidence="1 2" key="1">
    <citation type="submission" date="2024-03" db="EMBL/GenBank/DDBJ databases">
        <title>The genome assembly and annotation of the cricket Gryllus longicercus Weissman &amp; Gray.</title>
        <authorList>
            <person name="Szrajer S."/>
            <person name="Gray D."/>
            <person name="Ylla G."/>
        </authorList>
    </citation>
    <scope>NUCLEOTIDE SEQUENCE [LARGE SCALE GENOMIC DNA]</scope>
    <source>
        <strain evidence="1">DAG 2021-001</strain>
        <tissue evidence="1">Whole body minus gut</tissue>
    </source>
</reference>
<gene>
    <name evidence="1" type="ORF">R5R35_009000</name>
</gene>
<evidence type="ECO:0000313" key="2">
    <source>
        <dbReference type="Proteomes" id="UP001378592"/>
    </source>
</evidence>
<name>A0AAN9Z4B9_9ORTH</name>
<dbReference type="AlphaFoldDB" id="A0AAN9Z4B9"/>
<protein>
    <submittedName>
        <fullName evidence="1">Uncharacterized protein</fullName>
    </submittedName>
</protein>
<evidence type="ECO:0000313" key="1">
    <source>
        <dbReference type="EMBL" id="KAK7862529.1"/>
    </source>
</evidence>
<dbReference type="Proteomes" id="UP001378592">
    <property type="component" value="Unassembled WGS sequence"/>
</dbReference>
<proteinExistence type="predicted"/>
<keyword evidence="2" id="KW-1185">Reference proteome</keyword>
<comment type="caution">
    <text evidence="1">The sequence shown here is derived from an EMBL/GenBank/DDBJ whole genome shotgun (WGS) entry which is preliminary data.</text>
</comment>
<organism evidence="1 2">
    <name type="scientific">Gryllus longicercus</name>
    <dbReference type="NCBI Taxonomy" id="2509291"/>
    <lineage>
        <taxon>Eukaryota</taxon>
        <taxon>Metazoa</taxon>
        <taxon>Ecdysozoa</taxon>
        <taxon>Arthropoda</taxon>
        <taxon>Hexapoda</taxon>
        <taxon>Insecta</taxon>
        <taxon>Pterygota</taxon>
        <taxon>Neoptera</taxon>
        <taxon>Polyneoptera</taxon>
        <taxon>Orthoptera</taxon>
        <taxon>Ensifera</taxon>
        <taxon>Gryllidea</taxon>
        <taxon>Grylloidea</taxon>
        <taxon>Gryllidae</taxon>
        <taxon>Gryllinae</taxon>
        <taxon>Gryllus</taxon>
    </lineage>
</organism>
<sequence length="38" mass="4809">MTVEEYEDPRPRIVNGRRLFLPWTRKRKKKMKKMKDVF</sequence>
<dbReference type="EMBL" id="JAZDUA010000272">
    <property type="protein sequence ID" value="KAK7862529.1"/>
    <property type="molecule type" value="Genomic_DNA"/>
</dbReference>
<accession>A0AAN9Z4B9</accession>